<feature type="region of interest" description="Disordered" evidence="1">
    <location>
        <begin position="197"/>
        <end position="264"/>
    </location>
</feature>
<protein>
    <submittedName>
        <fullName evidence="2">Uncharacterized protein</fullName>
    </submittedName>
</protein>
<feature type="region of interest" description="Disordered" evidence="1">
    <location>
        <begin position="345"/>
        <end position="367"/>
    </location>
</feature>
<comment type="caution">
    <text evidence="2">The sequence shown here is derived from an EMBL/GenBank/DDBJ whole genome shotgun (WGS) entry which is preliminary data.</text>
</comment>
<evidence type="ECO:0000313" key="2">
    <source>
        <dbReference type="EMBL" id="KAF5239794.1"/>
    </source>
</evidence>
<accession>A0A8H5DXT7</accession>
<sequence>MPKRSLDAANMGGPIKPAPTRKVNLYLNSLQCMYRDNVANMYVQTERSHEENQERAYIAASRRADRSLEARVQSAKMASEIHKKRTGKAFRITEEIVMKEEMYEEEDDEFPRSYRILKQSMQTDNPAFNARVDAYLNTRVAMSQMISATESDWRNNEINMEFARMFPRAEQQAQSLSHRYSAPGYSALHTQNNTISSPMEQHFEPNFQPINYGQPGNNRHGDRSLSMSGPISEPRNDTAMSPSALTPGLGSHPETPQPHCTTSFANVQPSHMMEYNPDSSAFTSELPAEARLLMGGGMNETFSSALYPEPQNWGVPQSYPYSGDSKYIKEEDAGLGVAGESYPEISDTLPWDRFDTGTPTKTFGDQEPAWDYFLNENWGNDQQQQ</sequence>
<proteinExistence type="predicted"/>
<name>A0A8H5DXT7_9HYPO</name>
<organism evidence="2 3">
    <name type="scientific">Fusarium anthophilum</name>
    <dbReference type="NCBI Taxonomy" id="48485"/>
    <lineage>
        <taxon>Eukaryota</taxon>
        <taxon>Fungi</taxon>
        <taxon>Dikarya</taxon>
        <taxon>Ascomycota</taxon>
        <taxon>Pezizomycotina</taxon>
        <taxon>Sordariomycetes</taxon>
        <taxon>Hypocreomycetidae</taxon>
        <taxon>Hypocreales</taxon>
        <taxon>Nectriaceae</taxon>
        <taxon>Fusarium</taxon>
        <taxon>Fusarium fujikuroi species complex</taxon>
    </lineage>
</organism>
<gene>
    <name evidence="2" type="ORF">FANTH_9834</name>
</gene>
<dbReference type="AlphaFoldDB" id="A0A8H5DXT7"/>
<dbReference type="EMBL" id="JABEVY010000262">
    <property type="protein sequence ID" value="KAF5239794.1"/>
    <property type="molecule type" value="Genomic_DNA"/>
</dbReference>
<dbReference type="Proteomes" id="UP000573603">
    <property type="component" value="Unassembled WGS sequence"/>
</dbReference>
<feature type="compositionally biased region" description="Polar residues" evidence="1">
    <location>
        <begin position="208"/>
        <end position="217"/>
    </location>
</feature>
<evidence type="ECO:0000256" key="1">
    <source>
        <dbReference type="SAM" id="MobiDB-lite"/>
    </source>
</evidence>
<reference evidence="2 3" key="1">
    <citation type="journal article" date="2020" name="BMC Genomics">
        <title>Correction to: Identification and distribution of gene clusters required for synthesis of sphingolipid metabolism inhibitors in diverse species of the filamentous fungus Fusarium.</title>
        <authorList>
            <person name="Kim H.S."/>
            <person name="Lohmar J.M."/>
            <person name="Busman M."/>
            <person name="Brown D.W."/>
            <person name="Naumann T.A."/>
            <person name="Divon H.H."/>
            <person name="Lysoe E."/>
            <person name="Uhlig S."/>
            <person name="Proctor R.H."/>
        </authorList>
    </citation>
    <scope>NUCLEOTIDE SEQUENCE [LARGE SCALE GENOMIC DNA]</scope>
    <source>
        <strain evidence="2 3">NRRL 25214</strain>
    </source>
</reference>
<keyword evidence="3" id="KW-1185">Reference proteome</keyword>
<evidence type="ECO:0000313" key="3">
    <source>
        <dbReference type="Proteomes" id="UP000573603"/>
    </source>
</evidence>